<evidence type="ECO:0000313" key="3">
    <source>
        <dbReference type="Proteomes" id="UP000053226"/>
    </source>
</evidence>
<evidence type="ECO:0000256" key="1">
    <source>
        <dbReference type="SAM" id="Phobius"/>
    </source>
</evidence>
<dbReference type="EMBL" id="LGAA01000006">
    <property type="protein sequence ID" value="KPD04016.1"/>
    <property type="molecule type" value="Genomic_DNA"/>
</dbReference>
<feature type="transmembrane region" description="Helical" evidence="1">
    <location>
        <begin position="103"/>
        <end position="129"/>
    </location>
</feature>
<proteinExistence type="predicted"/>
<feature type="transmembrane region" description="Helical" evidence="1">
    <location>
        <begin position="67"/>
        <end position="91"/>
    </location>
</feature>
<protein>
    <recommendedName>
        <fullName evidence="4">Ubiquinone biosynthesis protein UbiH</fullName>
    </recommendedName>
</protein>
<evidence type="ECO:0000313" key="2">
    <source>
        <dbReference type="EMBL" id="KPD04016.1"/>
    </source>
</evidence>
<dbReference type="OrthoDB" id="8912654at2"/>
<reference evidence="2 3" key="1">
    <citation type="submission" date="2015-07" db="EMBL/GenBank/DDBJ databases">
        <title>ATOL: Assembling a taxonomically balanced genome-scale reconstruction of the evolutionary history of the Enterobacteriaceae.</title>
        <authorList>
            <person name="Plunkett G.III."/>
            <person name="Neeno-Eckwall E.C."/>
            <person name="Glasner J.D."/>
            <person name="Perna N.T."/>
        </authorList>
    </citation>
    <scope>NUCLEOTIDE SEQUENCE [LARGE SCALE GENOMIC DNA]</scope>
    <source>
        <strain evidence="2 3">ATCC 35017</strain>
    </source>
</reference>
<sequence length="216" mass="23994">MALFLQNCLTFPSIIFSGLLIIVIFYWLCAAVGLLDIDLFHLDAADYSIDASHGIDTTGFAGWLTKLGLAGIPITIILTLFTLFGWLLSYFSVHWFVRHIDIIFLRYLVGFIVLLITAFISLQLTAICLKPIRNKLIKNTHHKSVNDLIGKIAIVRSGQVNESRGEAIMEDGGAGLILQIRASSSDNIQRGTRVVIISYDPVTHSYQVVTEAEFSH</sequence>
<feature type="transmembrane region" description="Helical" evidence="1">
    <location>
        <begin position="14"/>
        <end position="35"/>
    </location>
</feature>
<comment type="caution">
    <text evidence="2">The sequence shown here is derived from an EMBL/GenBank/DDBJ whole genome shotgun (WGS) entry which is preliminary data.</text>
</comment>
<organism evidence="2 3">
    <name type="scientific">Moellerella wisconsensis ATCC 35017</name>
    <dbReference type="NCBI Taxonomy" id="1354267"/>
    <lineage>
        <taxon>Bacteria</taxon>
        <taxon>Pseudomonadati</taxon>
        <taxon>Pseudomonadota</taxon>
        <taxon>Gammaproteobacteria</taxon>
        <taxon>Enterobacterales</taxon>
        <taxon>Morganellaceae</taxon>
        <taxon>Moellerella</taxon>
    </lineage>
</organism>
<keyword evidence="1" id="KW-0812">Transmembrane</keyword>
<dbReference type="AlphaFoldDB" id="A0A0N1KIT5"/>
<name>A0A0N1KIT5_9GAMM</name>
<keyword evidence="1" id="KW-1133">Transmembrane helix</keyword>
<gene>
    <name evidence="2" type="ORF">M992_0613</name>
</gene>
<keyword evidence="3" id="KW-1185">Reference proteome</keyword>
<keyword evidence="1" id="KW-0472">Membrane</keyword>
<dbReference type="RefSeq" id="WP_053907271.1">
    <property type="nucleotide sequence ID" value="NZ_CAWMUS010000006.1"/>
</dbReference>
<accession>A0A0N1KIT5</accession>
<dbReference type="Proteomes" id="UP000053226">
    <property type="component" value="Unassembled WGS sequence"/>
</dbReference>
<evidence type="ECO:0008006" key="4">
    <source>
        <dbReference type="Google" id="ProtNLM"/>
    </source>
</evidence>